<evidence type="ECO:0000313" key="3">
    <source>
        <dbReference type="EMBL" id="GFE52249.1"/>
    </source>
</evidence>
<gene>
    <name evidence="3" type="ORF">So717_40020</name>
</gene>
<reference evidence="3 4" key="1">
    <citation type="submission" date="2019-12" db="EMBL/GenBank/DDBJ databases">
        <title>Roseobacter cerasinus sp. nov., isolated from seawater around aquaculture.</title>
        <authorList>
            <person name="Muramatsu S."/>
            <person name="Takabe Y."/>
            <person name="Mori K."/>
            <person name="Takaichi S."/>
            <person name="Hanada S."/>
        </authorList>
    </citation>
    <scope>NUCLEOTIDE SEQUENCE [LARGE SCALE GENOMIC DNA]</scope>
    <source>
        <strain evidence="3 4">AI77</strain>
    </source>
</reference>
<evidence type="ECO:0000259" key="2">
    <source>
        <dbReference type="Pfam" id="PF03372"/>
    </source>
</evidence>
<dbReference type="Gene3D" id="3.60.10.10">
    <property type="entry name" value="Endonuclease/exonuclease/phosphatase"/>
    <property type="match status" value="1"/>
</dbReference>
<dbReference type="SUPFAM" id="SSF56219">
    <property type="entry name" value="DNase I-like"/>
    <property type="match status" value="1"/>
</dbReference>
<dbReference type="Pfam" id="PF03372">
    <property type="entry name" value="Exo_endo_phos"/>
    <property type="match status" value="1"/>
</dbReference>
<comment type="caution">
    <text evidence="3">The sequence shown here is derived from an EMBL/GenBank/DDBJ whole genome shotgun (WGS) entry which is preliminary data.</text>
</comment>
<dbReference type="GO" id="GO:0003824">
    <property type="term" value="F:catalytic activity"/>
    <property type="evidence" value="ECO:0007669"/>
    <property type="project" value="InterPro"/>
</dbReference>
<sequence>MGIFSRKNSRSCAPLINAALMIVAICVSAGAAVCESLRVATFNTELSRKGPGLLLRDIAAGDDPQIEATLAVIADVHPDVLLVQGFDYDMTGEALMAYADALRARGVDYPYSFSARPNTGMPTGLDMDGNGKLGEPRDAQSYGRFSGQGGMAILSRHPIDVGAVKDFTDFLWRDLPDALLPETEAGPFPSAEAQAVQRLSTTNHWVVPITVPELGRVDIMAFQGSPPVFDGPEDRNGKRNHDETVFWQHYLAGHFGDVEASSFVLLGDINQDRRDGEGIKSAIVGLLDDPRLQDPMPQSYGSETATGDPFDTVDWTDPVPGNLRVDYVLPSADWRVLGSGVFWPNPDDPLGQTVIAASRHRLVWVDIAR</sequence>
<keyword evidence="1" id="KW-0812">Transmembrane</keyword>
<evidence type="ECO:0000313" key="4">
    <source>
        <dbReference type="Proteomes" id="UP000436522"/>
    </source>
</evidence>
<keyword evidence="4" id="KW-1185">Reference proteome</keyword>
<evidence type="ECO:0000256" key="1">
    <source>
        <dbReference type="SAM" id="Phobius"/>
    </source>
</evidence>
<protein>
    <recommendedName>
        <fullName evidence="2">Endonuclease/exonuclease/phosphatase domain-containing protein</fullName>
    </recommendedName>
</protein>
<name>A0A640VW42_9RHOB</name>
<dbReference type="RefSeq" id="WP_238841127.1">
    <property type="nucleotide sequence ID" value="NZ_BLIV01000010.1"/>
</dbReference>
<dbReference type="InterPro" id="IPR005135">
    <property type="entry name" value="Endo/exonuclease/phosphatase"/>
</dbReference>
<dbReference type="InterPro" id="IPR036691">
    <property type="entry name" value="Endo/exonu/phosph_ase_sf"/>
</dbReference>
<dbReference type="EMBL" id="BLIV01000010">
    <property type="protein sequence ID" value="GFE52249.1"/>
    <property type="molecule type" value="Genomic_DNA"/>
</dbReference>
<keyword evidence="1" id="KW-1133">Transmembrane helix</keyword>
<accession>A0A640VW42</accession>
<proteinExistence type="predicted"/>
<feature type="domain" description="Endonuclease/exonuclease/phosphatase" evidence="2">
    <location>
        <begin position="41"/>
        <end position="360"/>
    </location>
</feature>
<feature type="transmembrane region" description="Helical" evidence="1">
    <location>
        <begin position="12"/>
        <end position="33"/>
    </location>
</feature>
<dbReference type="Proteomes" id="UP000436522">
    <property type="component" value="Unassembled WGS sequence"/>
</dbReference>
<keyword evidence="1" id="KW-0472">Membrane</keyword>
<organism evidence="3 4">
    <name type="scientific">Roseobacter cerasinus</name>
    <dbReference type="NCBI Taxonomy" id="2602289"/>
    <lineage>
        <taxon>Bacteria</taxon>
        <taxon>Pseudomonadati</taxon>
        <taxon>Pseudomonadota</taxon>
        <taxon>Alphaproteobacteria</taxon>
        <taxon>Rhodobacterales</taxon>
        <taxon>Roseobacteraceae</taxon>
        <taxon>Roseobacter</taxon>
    </lineage>
</organism>
<dbReference type="AlphaFoldDB" id="A0A640VW42"/>